<gene>
    <name evidence="1" type="ORF">M0M42_15650</name>
</gene>
<evidence type="ECO:0000313" key="1">
    <source>
        <dbReference type="EMBL" id="UPQ81833.1"/>
    </source>
</evidence>
<dbReference type="Proteomes" id="UP000831189">
    <property type="component" value="Chromosome"/>
</dbReference>
<proteinExistence type="predicted"/>
<dbReference type="EMBL" id="CP096208">
    <property type="protein sequence ID" value="UPQ81833.1"/>
    <property type="molecule type" value="Genomic_DNA"/>
</dbReference>
<keyword evidence="2" id="KW-1185">Reference proteome</keyword>
<accession>A0ABY4KQ96</accession>
<protein>
    <submittedName>
        <fullName evidence="1">Uncharacterized protein</fullName>
    </submittedName>
</protein>
<reference evidence="1 2" key="1">
    <citation type="submission" date="2022-04" db="EMBL/GenBank/DDBJ databases">
        <title>Pseudomonas knackmussii B09-2.</title>
        <authorList>
            <person name="Deng Y."/>
        </authorList>
    </citation>
    <scope>NUCLEOTIDE SEQUENCE [LARGE SCALE GENOMIC DNA]</scope>
    <source>
        <strain evidence="1 2">B09-2</strain>
    </source>
</reference>
<evidence type="ECO:0000313" key="2">
    <source>
        <dbReference type="Proteomes" id="UP000831189"/>
    </source>
</evidence>
<name>A0ABY4KQ96_9PSED</name>
<organism evidence="1 2">
    <name type="scientific">Pseudomonas knackmussii</name>
    <dbReference type="NCBI Taxonomy" id="65741"/>
    <lineage>
        <taxon>Bacteria</taxon>
        <taxon>Pseudomonadati</taxon>
        <taxon>Pseudomonadota</taxon>
        <taxon>Gammaproteobacteria</taxon>
        <taxon>Pseudomonadales</taxon>
        <taxon>Pseudomonadaceae</taxon>
        <taxon>Pseudomonas</taxon>
    </lineage>
</organism>
<sequence length="91" mass="10324">MRYRLIPGPGCPQALCDRLNDALATPSARRVYHAARSAYRLHTDHTLASFQADLQETLRLPMGELDGILERAAMTFQEAMLLPIRFDLRAR</sequence>